<protein>
    <submittedName>
        <fullName evidence="1">Uncharacterized protein</fullName>
    </submittedName>
</protein>
<accession>A4FYG7</accession>
<dbReference type="KEGG" id="mmq:MmarC5_0945"/>
<organism evidence="1 2">
    <name type="scientific">Methanococcus maripaludis (strain C5 / ATCC BAA-1333)</name>
    <dbReference type="NCBI Taxonomy" id="402880"/>
    <lineage>
        <taxon>Archaea</taxon>
        <taxon>Methanobacteriati</taxon>
        <taxon>Methanobacteriota</taxon>
        <taxon>Methanomada group</taxon>
        <taxon>Methanococci</taxon>
        <taxon>Methanococcales</taxon>
        <taxon>Methanococcaceae</taxon>
        <taxon>Methanococcus</taxon>
    </lineage>
</organism>
<name>A4FYG7_METM5</name>
<dbReference type="OrthoDB" id="62140at2157"/>
<reference evidence="1 2" key="1">
    <citation type="submission" date="2007-03" db="EMBL/GenBank/DDBJ databases">
        <title>Complete sequence of chromosome of Methanococcus maripaludis C5.</title>
        <authorList>
            <consortium name="US DOE Joint Genome Institute"/>
            <person name="Copeland A."/>
            <person name="Lucas S."/>
            <person name="Lapidus A."/>
            <person name="Barry K."/>
            <person name="Glavina del Rio T."/>
            <person name="Dalin E."/>
            <person name="Tice H."/>
            <person name="Pitluck S."/>
            <person name="Chertkov O."/>
            <person name="Brettin T."/>
            <person name="Bruce D."/>
            <person name="Han C."/>
            <person name="Detter J.C."/>
            <person name="Schmutz J."/>
            <person name="Larimer F."/>
            <person name="Land M."/>
            <person name="Hauser L."/>
            <person name="Kyrpides N."/>
            <person name="Mikhailova N."/>
            <person name="Sieprawska-Lupa M."/>
            <person name="Whitman W.B."/>
            <person name="Richardson P."/>
        </authorList>
    </citation>
    <scope>NUCLEOTIDE SEQUENCE [LARGE SCALE GENOMIC DNA]</scope>
    <source>
        <strain evidence="2">C5 / ATCC BAA-1333</strain>
    </source>
</reference>
<dbReference type="GeneID" id="4928235"/>
<proteinExistence type="predicted"/>
<dbReference type="Proteomes" id="UP000000253">
    <property type="component" value="Chromosome"/>
</dbReference>
<dbReference type="HOGENOM" id="CLU_840951_0_0_2"/>
<sequence>MILETLFILFIWGLISNSNKNKKEALTYLDSTPYALSILTHMHKEYGYRVNDSVSSKKLADDTKKYLVDVENHLEYLAEKKLVKKINTQSEVCPVKYGITPLGRTIVSEKIRKERQKSKIQNKEKIQVNKKQVKKNTDIFSRIEETKTETELPKKNQNLIKNKFEKDVPINFYSKPKTDENLSFEIGEAFENFVAEELFPDHHFVLTHMTPNFAVNSKRYCESSLKPDLGFRDKKTGKEFYVECKFRGSLTEDGKYDWTKDKNQANRYRNIQKDENKQVFVAMGLGGMSNNPRNIFLVPIDEIKYLEIYPSVLRNWEVSNKYDVFKIVNS</sequence>
<dbReference type="RefSeq" id="WP_011868705.1">
    <property type="nucleotide sequence ID" value="NC_009135.1"/>
</dbReference>
<evidence type="ECO:0000313" key="1">
    <source>
        <dbReference type="EMBL" id="ABO35251.1"/>
    </source>
</evidence>
<dbReference type="AlphaFoldDB" id="A4FYG7"/>
<gene>
    <name evidence="1" type="ordered locus">MmarC5_0945</name>
</gene>
<dbReference type="eggNOG" id="arCOG03518">
    <property type="taxonomic scope" value="Archaea"/>
</dbReference>
<evidence type="ECO:0000313" key="2">
    <source>
        <dbReference type="Proteomes" id="UP000000253"/>
    </source>
</evidence>
<dbReference type="EMBL" id="CP000609">
    <property type="protein sequence ID" value="ABO35251.1"/>
    <property type="molecule type" value="Genomic_DNA"/>
</dbReference>